<dbReference type="EMBL" id="JBBCAQ010000034">
    <property type="protein sequence ID" value="KAK7580678.1"/>
    <property type="molecule type" value="Genomic_DNA"/>
</dbReference>
<evidence type="ECO:0000313" key="3">
    <source>
        <dbReference type="Proteomes" id="UP001367676"/>
    </source>
</evidence>
<name>A0AAN9Y2K4_9HEMI</name>
<dbReference type="AlphaFoldDB" id="A0AAN9Y2K4"/>
<dbReference type="Proteomes" id="UP001367676">
    <property type="component" value="Unassembled WGS sequence"/>
</dbReference>
<evidence type="ECO:0000313" key="2">
    <source>
        <dbReference type="EMBL" id="KAK7580678.1"/>
    </source>
</evidence>
<feature type="compositionally biased region" description="Polar residues" evidence="1">
    <location>
        <begin position="33"/>
        <end position="43"/>
    </location>
</feature>
<proteinExistence type="predicted"/>
<organism evidence="2 3">
    <name type="scientific">Parthenolecanium corni</name>
    <dbReference type="NCBI Taxonomy" id="536013"/>
    <lineage>
        <taxon>Eukaryota</taxon>
        <taxon>Metazoa</taxon>
        <taxon>Ecdysozoa</taxon>
        <taxon>Arthropoda</taxon>
        <taxon>Hexapoda</taxon>
        <taxon>Insecta</taxon>
        <taxon>Pterygota</taxon>
        <taxon>Neoptera</taxon>
        <taxon>Paraneoptera</taxon>
        <taxon>Hemiptera</taxon>
        <taxon>Sternorrhyncha</taxon>
        <taxon>Coccoidea</taxon>
        <taxon>Coccidae</taxon>
        <taxon>Parthenolecanium</taxon>
    </lineage>
</organism>
<feature type="region of interest" description="Disordered" evidence="1">
    <location>
        <begin position="1"/>
        <end position="68"/>
    </location>
</feature>
<gene>
    <name evidence="2" type="ORF">V9T40_001307</name>
</gene>
<sequence length="239" mass="26992">MTDPTNNDQPSDERQLLNPPADQNAPQDEENQPDQIQNGQRSDGQVVDLRDHVTPLNQTPLSEIPLPPIIPSMSASEFDNLFHELSASVQQTPKGTNVPLSTPSTSTGKTNYGQFENVFKITVSEGHPLDGRDLNEFVYDKKRRLSRSPGDIDAKKQKLNPPGSSDDEQLSDEENFSRQMNTIHSDEESIIMGEKKENAVSSQYRQYIKAAQRMIVQLNAQEPLEHSRLYRPLIRMVRI</sequence>
<protein>
    <submittedName>
        <fullName evidence="2">Uncharacterized protein</fullName>
    </submittedName>
</protein>
<reference evidence="2 3" key="1">
    <citation type="submission" date="2024-03" db="EMBL/GenBank/DDBJ databases">
        <title>Adaptation during the transition from Ophiocordyceps entomopathogen to insect associate is accompanied by gene loss and intensified selection.</title>
        <authorList>
            <person name="Ward C.M."/>
            <person name="Onetto C.A."/>
            <person name="Borneman A.R."/>
        </authorList>
    </citation>
    <scope>NUCLEOTIDE SEQUENCE [LARGE SCALE GENOMIC DNA]</scope>
    <source>
        <strain evidence="2">AWRI1</strain>
        <tissue evidence="2">Single Adult Female</tissue>
    </source>
</reference>
<keyword evidence="3" id="KW-1185">Reference proteome</keyword>
<feature type="region of interest" description="Disordered" evidence="1">
    <location>
        <begin position="145"/>
        <end position="173"/>
    </location>
</feature>
<evidence type="ECO:0000256" key="1">
    <source>
        <dbReference type="SAM" id="MobiDB-lite"/>
    </source>
</evidence>
<accession>A0AAN9Y2K4</accession>
<feature type="region of interest" description="Disordered" evidence="1">
    <location>
        <begin position="89"/>
        <end position="111"/>
    </location>
</feature>
<comment type="caution">
    <text evidence="2">The sequence shown here is derived from an EMBL/GenBank/DDBJ whole genome shotgun (WGS) entry which is preliminary data.</text>
</comment>